<sequence>MNILLVGATGGMGKTVTEISNNAEDFEIVAGVGISTGEKLSYPLYQEFDDIKEKIDVILDFSNHNLITSILDYAKQENKPLVIATTGYTEEQVQEIHDASKIIPIFFTGNMSIGVNILLSVVENLSRGLSDFDIEIIEKHHNLKKDAPSGTAKMLFDAANRGRDNTLAEQDGREGANLSREKNEVGVHAVRGGTIVGEHTVIFAGVDETIEITHKAQSKKVFAMGAVKACKFIEGKESGIYNMKDIFNF</sequence>
<comment type="caution">
    <text evidence="9">Was originally thought to be a dihydrodipicolinate reductase (DHDPR), catalyzing the conversion of dihydrodipicolinate to tetrahydrodipicolinate. However, it was shown in E.coli that the substrate of the enzymatic reaction is not dihydrodipicolinate (DHDP) but in fact (2S,4S)-4-hydroxy-2,3,4,5-tetrahydrodipicolinic acid (HTPA), the product released by the DapA-catalyzed reaction.</text>
</comment>
<feature type="binding site" evidence="9">
    <location>
        <begin position="150"/>
        <end position="151"/>
    </location>
    <ligand>
        <name>(S)-2,3,4,5-tetrahydrodipicolinate</name>
        <dbReference type="ChEBI" id="CHEBI:16845"/>
    </ligand>
</feature>
<keyword evidence="7 9" id="KW-0520">NAD</keyword>
<evidence type="ECO:0000259" key="12">
    <source>
        <dbReference type="Pfam" id="PF05173"/>
    </source>
</evidence>
<name>A0A1M5PNZ0_9FIRM</name>
<feature type="binding site" evidence="9">
    <location>
        <begin position="7"/>
        <end position="12"/>
    </location>
    <ligand>
        <name>NAD(+)</name>
        <dbReference type="ChEBI" id="CHEBI:57540"/>
    </ligand>
</feature>
<evidence type="ECO:0000256" key="8">
    <source>
        <dbReference type="ARBA" id="ARBA00023154"/>
    </source>
</evidence>
<comment type="pathway">
    <text evidence="9">Amino-acid biosynthesis; L-lysine biosynthesis via DAP pathway; (S)-tetrahydrodipicolinate from L-aspartate: step 4/4.</text>
</comment>
<evidence type="ECO:0000256" key="1">
    <source>
        <dbReference type="ARBA" id="ARBA00006642"/>
    </source>
</evidence>
<feature type="active site" description="Proton donor" evidence="9">
    <location>
        <position position="144"/>
    </location>
</feature>
<comment type="subcellular location">
    <subcellularLocation>
        <location evidence="9">Cytoplasm</location>
    </subcellularLocation>
</comment>
<dbReference type="GO" id="GO:0008839">
    <property type="term" value="F:4-hydroxy-tetrahydrodipicolinate reductase"/>
    <property type="evidence" value="ECO:0007669"/>
    <property type="project" value="UniProtKB-UniRule"/>
</dbReference>
<dbReference type="GO" id="GO:0050661">
    <property type="term" value="F:NADP binding"/>
    <property type="evidence" value="ECO:0007669"/>
    <property type="project" value="UniProtKB-UniRule"/>
</dbReference>
<dbReference type="UniPathway" id="UPA00034">
    <property type="reaction ID" value="UER00018"/>
</dbReference>
<evidence type="ECO:0000256" key="9">
    <source>
        <dbReference type="HAMAP-Rule" id="MF_00102"/>
    </source>
</evidence>
<feature type="binding site" evidence="9">
    <location>
        <begin position="84"/>
        <end position="86"/>
    </location>
    <ligand>
        <name>NAD(+)</name>
        <dbReference type="ChEBI" id="CHEBI:57540"/>
    </ligand>
</feature>
<dbReference type="PANTHER" id="PTHR20836">
    <property type="entry name" value="DIHYDRODIPICOLINATE REDUCTASE"/>
    <property type="match status" value="1"/>
</dbReference>
<gene>
    <name evidence="9" type="primary">dapB</name>
    <name evidence="13" type="ORF">SAMN02745245_00410</name>
</gene>
<feature type="domain" description="Dihydrodipicolinate reductase C-terminal" evidence="12">
    <location>
        <begin position="114"/>
        <end position="246"/>
    </location>
</feature>
<comment type="function">
    <text evidence="9">Catalyzes the conversion of 4-hydroxy-tetrahydrodipicolinate (HTPA) to tetrahydrodipicolinate.</text>
</comment>
<dbReference type="InterPro" id="IPR022664">
    <property type="entry name" value="DapB_N_CS"/>
</dbReference>
<dbReference type="InterPro" id="IPR000846">
    <property type="entry name" value="DapB_N"/>
</dbReference>
<keyword evidence="5 9" id="KW-0220">Diaminopimelate biosynthesis</keyword>
<evidence type="ECO:0000256" key="7">
    <source>
        <dbReference type="ARBA" id="ARBA00023027"/>
    </source>
</evidence>
<comment type="similarity">
    <text evidence="1 9">Belongs to the DapB family.</text>
</comment>
<evidence type="ECO:0000259" key="11">
    <source>
        <dbReference type="Pfam" id="PF01113"/>
    </source>
</evidence>
<dbReference type="Pfam" id="PF01113">
    <property type="entry name" value="DapB_N"/>
    <property type="match status" value="1"/>
</dbReference>
<dbReference type="RefSeq" id="WP_200779462.1">
    <property type="nucleotide sequence ID" value="NZ_FQXI01000001.1"/>
</dbReference>
<dbReference type="InterPro" id="IPR036291">
    <property type="entry name" value="NAD(P)-bd_dom_sf"/>
</dbReference>
<dbReference type="GO" id="GO:0005829">
    <property type="term" value="C:cytosol"/>
    <property type="evidence" value="ECO:0007669"/>
    <property type="project" value="TreeGrafter"/>
</dbReference>
<dbReference type="Proteomes" id="UP000184032">
    <property type="component" value="Unassembled WGS sequence"/>
</dbReference>
<comment type="subunit">
    <text evidence="9">Homotetramer.</text>
</comment>
<dbReference type="GO" id="GO:0019877">
    <property type="term" value="P:diaminopimelate biosynthetic process"/>
    <property type="evidence" value="ECO:0007669"/>
    <property type="project" value="UniProtKB-UniRule"/>
</dbReference>
<keyword evidence="8 9" id="KW-0457">Lysine biosynthesis</keyword>
<keyword evidence="4 9" id="KW-0521">NADP</keyword>
<keyword evidence="2 9" id="KW-0963">Cytoplasm</keyword>
<dbReference type="SUPFAM" id="SSF55347">
    <property type="entry name" value="Glyceraldehyde-3-phosphate dehydrogenase-like, C-terminal domain"/>
    <property type="match status" value="1"/>
</dbReference>
<evidence type="ECO:0000256" key="10">
    <source>
        <dbReference type="NCBIfam" id="TIGR00036"/>
    </source>
</evidence>
<evidence type="ECO:0000313" key="13">
    <source>
        <dbReference type="EMBL" id="SHH03535.1"/>
    </source>
</evidence>
<proteinExistence type="inferred from homology"/>
<comment type="catalytic activity">
    <reaction evidence="9">
        <text>(S)-2,3,4,5-tetrahydrodipicolinate + NAD(+) + H2O = (2S,4S)-4-hydroxy-2,3,4,5-tetrahydrodipicolinate + NADH + H(+)</text>
        <dbReference type="Rhea" id="RHEA:35323"/>
        <dbReference type="ChEBI" id="CHEBI:15377"/>
        <dbReference type="ChEBI" id="CHEBI:15378"/>
        <dbReference type="ChEBI" id="CHEBI:16845"/>
        <dbReference type="ChEBI" id="CHEBI:57540"/>
        <dbReference type="ChEBI" id="CHEBI:57945"/>
        <dbReference type="ChEBI" id="CHEBI:67139"/>
        <dbReference type="EC" id="1.17.1.8"/>
    </reaction>
</comment>
<dbReference type="GO" id="GO:0051287">
    <property type="term" value="F:NAD binding"/>
    <property type="evidence" value="ECO:0007669"/>
    <property type="project" value="UniProtKB-UniRule"/>
</dbReference>
<dbReference type="HAMAP" id="MF_00102">
    <property type="entry name" value="DapB"/>
    <property type="match status" value="1"/>
</dbReference>
<dbReference type="PANTHER" id="PTHR20836:SF7">
    <property type="entry name" value="4-HYDROXY-TETRAHYDRODIPICOLINATE REDUCTASE"/>
    <property type="match status" value="1"/>
</dbReference>
<evidence type="ECO:0000256" key="6">
    <source>
        <dbReference type="ARBA" id="ARBA00023002"/>
    </source>
</evidence>
<evidence type="ECO:0000256" key="2">
    <source>
        <dbReference type="ARBA" id="ARBA00022490"/>
    </source>
</evidence>
<dbReference type="GO" id="GO:0016726">
    <property type="term" value="F:oxidoreductase activity, acting on CH or CH2 groups, NAD or NADP as acceptor"/>
    <property type="evidence" value="ECO:0007669"/>
    <property type="project" value="UniProtKB-UniRule"/>
</dbReference>
<accession>A0A1M5PNZ0</accession>
<keyword evidence="14" id="KW-1185">Reference proteome</keyword>
<evidence type="ECO:0000313" key="14">
    <source>
        <dbReference type="Proteomes" id="UP000184032"/>
    </source>
</evidence>
<dbReference type="InterPro" id="IPR022663">
    <property type="entry name" value="DapB_C"/>
</dbReference>
<comment type="caution">
    <text evidence="9">Lacks conserved residue(s) required for the propagation of feature annotation.</text>
</comment>
<dbReference type="EC" id="1.17.1.8" evidence="9 10"/>
<dbReference type="NCBIfam" id="TIGR00036">
    <property type="entry name" value="dapB"/>
    <property type="match status" value="1"/>
</dbReference>
<dbReference type="AlphaFoldDB" id="A0A1M5PNZ0"/>
<organism evidence="13 14">
    <name type="scientific">Anaerosphaera aminiphila DSM 21120</name>
    <dbReference type="NCBI Taxonomy" id="1120995"/>
    <lineage>
        <taxon>Bacteria</taxon>
        <taxon>Bacillati</taxon>
        <taxon>Bacillota</taxon>
        <taxon>Tissierellia</taxon>
        <taxon>Tissierellales</taxon>
        <taxon>Peptoniphilaceae</taxon>
        <taxon>Anaerosphaera</taxon>
    </lineage>
</organism>
<feature type="binding site" evidence="9">
    <location>
        <position position="141"/>
    </location>
    <ligand>
        <name>(S)-2,3,4,5-tetrahydrodipicolinate</name>
        <dbReference type="ChEBI" id="CHEBI:16845"/>
    </ligand>
</feature>
<evidence type="ECO:0000256" key="5">
    <source>
        <dbReference type="ARBA" id="ARBA00022915"/>
    </source>
</evidence>
<dbReference type="Gene3D" id="3.40.50.720">
    <property type="entry name" value="NAD(P)-binding Rossmann-like Domain"/>
    <property type="match status" value="1"/>
</dbReference>
<evidence type="ECO:0000256" key="4">
    <source>
        <dbReference type="ARBA" id="ARBA00022857"/>
    </source>
</evidence>
<feature type="active site" description="Proton donor/acceptor" evidence="9">
    <location>
        <position position="140"/>
    </location>
</feature>
<dbReference type="Pfam" id="PF05173">
    <property type="entry name" value="DapB_C"/>
    <property type="match status" value="1"/>
</dbReference>
<protein>
    <recommendedName>
        <fullName evidence="9 10">4-hydroxy-tetrahydrodipicolinate reductase</fullName>
        <shortName evidence="9">HTPA reductase</shortName>
        <ecNumber evidence="9 10">1.17.1.8</ecNumber>
    </recommendedName>
</protein>
<keyword evidence="6 9" id="KW-0560">Oxidoreductase</keyword>
<dbReference type="FunFam" id="3.30.360.10:FF:000009">
    <property type="entry name" value="4-hydroxy-tetrahydrodipicolinate reductase"/>
    <property type="match status" value="1"/>
</dbReference>
<comment type="catalytic activity">
    <reaction evidence="9">
        <text>(S)-2,3,4,5-tetrahydrodipicolinate + NADP(+) + H2O = (2S,4S)-4-hydroxy-2,3,4,5-tetrahydrodipicolinate + NADPH + H(+)</text>
        <dbReference type="Rhea" id="RHEA:35331"/>
        <dbReference type="ChEBI" id="CHEBI:15377"/>
        <dbReference type="ChEBI" id="CHEBI:15378"/>
        <dbReference type="ChEBI" id="CHEBI:16845"/>
        <dbReference type="ChEBI" id="CHEBI:57783"/>
        <dbReference type="ChEBI" id="CHEBI:58349"/>
        <dbReference type="ChEBI" id="CHEBI:67139"/>
        <dbReference type="EC" id="1.17.1.8"/>
    </reaction>
</comment>
<dbReference type="PROSITE" id="PS01298">
    <property type="entry name" value="DAPB"/>
    <property type="match status" value="1"/>
</dbReference>
<keyword evidence="3 9" id="KW-0028">Amino-acid biosynthesis</keyword>
<evidence type="ECO:0000256" key="3">
    <source>
        <dbReference type="ARBA" id="ARBA00022605"/>
    </source>
</evidence>
<reference evidence="13 14" key="1">
    <citation type="submission" date="2016-11" db="EMBL/GenBank/DDBJ databases">
        <authorList>
            <person name="Jaros S."/>
            <person name="Januszkiewicz K."/>
            <person name="Wedrychowicz H."/>
        </authorList>
    </citation>
    <scope>NUCLEOTIDE SEQUENCE [LARGE SCALE GENOMIC DNA]</scope>
    <source>
        <strain evidence="13 14">DSM 21120</strain>
    </source>
</reference>
<dbReference type="Gene3D" id="3.30.360.10">
    <property type="entry name" value="Dihydrodipicolinate Reductase, domain 2"/>
    <property type="match status" value="1"/>
</dbReference>
<dbReference type="SUPFAM" id="SSF51735">
    <property type="entry name" value="NAD(P)-binding Rossmann-fold domains"/>
    <property type="match status" value="1"/>
</dbReference>
<dbReference type="GO" id="GO:0009089">
    <property type="term" value="P:lysine biosynthetic process via diaminopimelate"/>
    <property type="evidence" value="ECO:0007669"/>
    <property type="project" value="UniProtKB-UniRule"/>
</dbReference>
<dbReference type="EMBL" id="FQXI01000001">
    <property type="protein sequence ID" value="SHH03535.1"/>
    <property type="molecule type" value="Genomic_DNA"/>
</dbReference>
<feature type="binding site" evidence="9">
    <location>
        <begin position="108"/>
        <end position="111"/>
    </location>
    <ligand>
        <name>NAD(+)</name>
        <dbReference type="ChEBI" id="CHEBI:57540"/>
    </ligand>
</feature>
<dbReference type="STRING" id="1120995.SAMN02745245_00410"/>
<dbReference type="CDD" id="cd02274">
    <property type="entry name" value="DHDPR_N"/>
    <property type="match status" value="1"/>
</dbReference>
<feature type="domain" description="Dihydrodipicolinate reductase N-terminal" evidence="11">
    <location>
        <begin position="1"/>
        <end position="111"/>
    </location>
</feature>
<dbReference type="PIRSF" id="PIRSF000161">
    <property type="entry name" value="DHPR"/>
    <property type="match status" value="1"/>
</dbReference>
<dbReference type="InterPro" id="IPR023940">
    <property type="entry name" value="DHDPR_bac"/>
</dbReference>